<protein>
    <submittedName>
        <fullName evidence="3">FAA hydrolase family protein</fullName>
    </submittedName>
</protein>
<gene>
    <name evidence="3" type="ORF">EA462_13750</name>
</gene>
<comment type="caution">
    <text evidence="3">The sequence shown here is derived from an EMBL/GenBank/DDBJ whole genome shotgun (WGS) entry which is preliminary data.</text>
</comment>
<keyword evidence="4" id="KW-1185">Reference proteome</keyword>
<dbReference type="OrthoDB" id="6242at2157"/>
<dbReference type="Proteomes" id="UP000273828">
    <property type="component" value="Unassembled WGS sequence"/>
</dbReference>
<dbReference type="InterPro" id="IPR036663">
    <property type="entry name" value="Fumarylacetoacetase_C_sf"/>
</dbReference>
<reference evidence="3 4" key="1">
    <citation type="submission" date="2018-10" db="EMBL/GenBank/DDBJ databases">
        <title>Natrarchaeobius chitinivorans gen. nov., sp. nov., and Natrarchaeobius haloalkaliphilus sp. nov., alkaliphilic, chitin-utilizing haloarchaea from hypersaline alkaline lakes.</title>
        <authorList>
            <person name="Sorokin D.Y."/>
            <person name="Elcheninov A.G."/>
            <person name="Kostrikina N.A."/>
            <person name="Bale N.J."/>
            <person name="Sinninghe Damste J.S."/>
            <person name="Khijniak T.V."/>
            <person name="Kublanov I.V."/>
            <person name="Toshchakov S.V."/>
        </authorList>
    </citation>
    <scope>NUCLEOTIDE SEQUENCE [LARGE SCALE GENOMIC DNA]</scope>
    <source>
        <strain evidence="3 4">AArcht-Sl</strain>
    </source>
</reference>
<dbReference type="AlphaFoldDB" id="A0A3N6LLQ9"/>
<dbReference type="GO" id="GO:0018773">
    <property type="term" value="F:acetylpyruvate hydrolase activity"/>
    <property type="evidence" value="ECO:0007669"/>
    <property type="project" value="TreeGrafter"/>
</dbReference>
<dbReference type="Gene3D" id="3.90.850.10">
    <property type="entry name" value="Fumarylacetoacetase-like, C-terminal domain"/>
    <property type="match status" value="1"/>
</dbReference>
<dbReference type="Pfam" id="PF01557">
    <property type="entry name" value="FAA_hydrolase"/>
    <property type="match status" value="1"/>
</dbReference>
<dbReference type="InterPro" id="IPR011234">
    <property type="entry name" value="Fumarylacetoacetase-like_C"/>
</dbReference>
<evidence type="ECO:0000313" key="4">
    <source>
        <dbReference type="Proteomes" id="UP000273828"/>
    </source>
</evidence>
<dbReference type="PANTHER" id="PTHR11820">
    <property type="entry name" value="ACYLPYRUVASE"/>
    <property type="match status" value="1"/>
</dbReference>
<keyword evidence="1" id="KW-0479">Metal-binding</keyword>
<dbReference type="SUPFAM" id="SSF56529">
    <property type="entry name" value="FAH"/>
    <property type="match status" value="1"/>
</dbReference>
<accession>A0A3N6LLQ9</accession>
<organism evidence="3 4">
    <name type="scientific">Natrarchaeobius halalkaliphilus</name>
    <dbReference type="NCBI Taxonomy" id="1679091"/>
    <lineage>
        <taxon>Archaea</taxon>
        <taxon>Methanobacteriati</taxon>
        <taxon>Methanobacteriota</taxon>
        <taxon>Stenosarchaea group</taxon>
        <taxon>Halobacteria</taxon>
        <taxon>Halobacteriales</taxon>
        <taxon>Natrialbaceae</taxon>
        <taxon>Natrarchaeobius</taxon>
    </lineage>
</organism>
<dbReference type="EMBL" id="REFY01000005">
    <property type="protein sequence ID" value="RQG88100.1"/>
    <property type="molecule type" value="Genomic_DNA"/>
</dbReference>
<name>A0A3N6LLQ9_9EURY</name>
<evidence type="ECO:0000313" key="3">
    <source>
        <dbReference type="EMBL" id="RQG88100.1"/>
    </source>
</evidence>
<feature type="domain" description="Fumarylacetoacetase-like C-terminal" evidence="2">
    <location>
        <begin position="44"/>
        <end position="244"/>
    </location>
</feature>
<dbReference type="FunFam" id="3.90.850.10:FF:000002">
    <property type="entry name" value="2-hydroxyhepta-2,4-diene-1,7-dioate isomerase"/>
    <property type="match status" value="1"/>
</dbReference>
<dbReference type="PANTHER" id="PTHR11820:SF7">
    <property type="entry name" value="ACYLPYRUVASE FAHD1, MITOCHONDRIAL"/>
    <property type="match status" value="1"/>
</dbReference>
<evidence type="ECO:0000256" key="1">
    <source>
        <dbReference type="ARBA" id="ARBA00022723"/>
    </source>
</evidence>
<sequence length="244" mass="26669">MRRVRFETDEQVRNGHYESGEIVADSETYDVDEVTILPPCEPTKIVAAGKNYHDHIAEMKEKGIGTGEIPDFPFFFFKPPSSVIGHGGIIAYPDGGELVHYEGEVGVVVGERCRNVATDDAIDVLAGYTALNDVSHRDWSGKEEQWVRHKGRDTFCPVGPFLQTDVESDIGVQTHVNGEKRQDSRTTEMVFSIAELVSDASQYMTLEPGDVIATGTPSGVGQISPGDTVEVTVEGVGTLRNDVR</sequence>
<dbReference type="GO" id="GO:0019752">
    <property type="term" value="P:carboxylic acid metabolic process"/>
    <property type="evidence" value="ECO:0007669"/>
    <property type="project" value="UniProtKB-ARBA"/>
</dbReference>
<keyword evidence="3" id="KW-0378">Hydrolase</keyword>
<dbReference type="RefSeq" id="WP_124179121.1">
    <property type="nucleotide sequence ID" value="NZ_REFY01000005.1"/>
</dbReference>
<proteinExistence type="predicted"/>
<dbReference type="GO" id="GO:0046872">
    <property type="term" value="F:metal ion binding"/>
    <property type="evidence" value="ECO:0007669"/>
    <property type="project" value="UniProtKB-KW"/>
</dbReference>
<dbReference type="GO" id="GO:0016853">
    <property type="term" value="F:isomerase activity"/>
    <property type="evidence" value="ECO:0007669"/>
    <property type="project" value="UniProtKB-ARBA"/>
</dbReference>
<evidence type="ECO:0000259" key="2">
    <source>
        <dbReference type="Pfam" id="PF01557"/>
    </source>
</evidence>